<accession>A0A2A3X426</accession>
<dbReference type="AlphaFoldDB" id="A0A2A3X426"/>
<dbReference type="Gene3D" id="1.10.150.240">
    <property type="entry name" value="Putative phosphatase, domain 2"/>
    <property type="match status" value="1"/>
</dbReference>
<dbReference type="RefSeq" id="WP_096157976.1">
    <property type="nucleotide sequence ID" value="NZ_JABUXX010000003.1"/>
</dbReference>
<comment type="caution">
    <text evidence="1">The sequence shown here is derived from an EMBL/GenBank/DDBJ whole genome shotgun (WGS) entry which is preliminary data.</text>
</comment>
<dbReference type="PANTHER" id="PTHR43434:SF19">
    <property type="entry name" value="PHOSPHONOACETALDEHYDE HYDROLASE"/>
    <property type="match status" value="1"/>
</dbReference>
<protein>
    <submittedName>
        <fullName evidence="1">Haloacid dehalogenase</fullName>
    </submittedName>
</protein>
<dbReference type="Gene3D" id="3.40.50.1000">
    <property type="entry name" value="HAD superfamily/HAD-like"/>
    <property type="match status" value="1"/>
</dbReference>
<dbReference type="GO" id="GO:0006281">
    <property type="term" value="P:DNA repair"/>
    <property type="evidence" value="ECO:0007669"/>
    <property type="project" value="TreeGrafter"/>
</dbReference>
<dbReference type="EMBL" id="NRGQ01000005">
    <property type="protein sequence ID" value="PCC43846.1"/>
    <property type="molecule type" value="Genomic_DNA"/>
</dbReference>
<evidence type="ECO:0000313" key="2">
    <source>
        <dbReference type="EMBL" id="PCC43846.1"/>
    </source>
</evidence>
<gene>
    <name evidence="2" type="ORF">CIK65_04425</name>
    <name evidence="1" type="ORF">CIK79_09185</name>
</gene>
<evidence type="ECO:0000313" key="4">
    <source>
        <dbReference type="Proteomes" id="UP000218620"/>
    </source>
</evidence>
<dbReference type="InterPro" id="IPR023214">
    <property type="entry name" value="HAD_sf"/>
</dbReference>
<reference evidence="3 4" key="1">
    <citation type="journal article" date="2017" name="Elife">
        <title>Extensive horizontal gene transfer in cheese-associated bacteria.</title>
        <authorList>
            <person name="Bonham K.S."/>
            <person name="Wolfe B.E."/>
            <person name="Dutton R.J."/>
        </authorList>
    </citation>
    <scope>NUCLEOTIDE SEQUENCE [LARGE SCALE GENOMIC DNA]</scope>
    <source>
        <strain evidence="2 4">962_8</strain>
        <strain evidence="1 3">JB5</strain>
    </source>
</reference>
<dbReference type="InterPro" id="IPR050155">
    <property type="entry name" value="HAD-like_hydrolase_sf"/>
</dbReference>
<dbReference type="SFLD" id="SFLDG01135">
    <property type="entry name" value="C1.5.6:_HAD__Beta-PGM__Phospha"/>
    <property type="match status" value="1"/>
</dbReference>
<evidence type="ECO:0000313" key="1">
    <source>
        <dbReference type="EMBL" id="PCC18446.1"/>
    </source>
</evidence>
<dbReference type="InterPro" id="IPR041492">
    <property type="entry name" value="HAD_2"/>
</dbReference>
<dbReference type="InterPro" id="IPR022468">
    <property type="entry name" value="PhnX-like"/>
</dbReference>
<dbReference type="SFLD" id="SFLDS00003">
    <property type="entry name" value="Haloacid_Dehalogenase"/>
    <property type="match status" value="1"/>
</dbReference>
<dbReference type="GO" id="GO:0005829">
    <property type="term" value="C:cytosol"/>
    <property type="evidence" value="ECO:0007669"/>
    <property type="project" value="TreeGrafter"/>
</dbReference>
<proteinExistence type="predicted"/>
<dbReference type="GO" id="GO:0008967">
    <property type="term" value="F:phosphoglycolate phosphatase activity"/>
    <property type="evidence" value="ECO:0007669"/>
    <property type="project" value="TreeGrafter"/>
</dbReference>
<dbReference type="SUPFAM" id="SSF56784">
    <property type="entry name" value="HAD-like"/>
    <property type="match status" value="1"/>
</dbReference>
<name>A0A2A3X426_BREAU</name>
<dbReference type="InterPro" id="IPR036412">
    <property type="entry name" value="HAD-like_sf"/>
</dbReference>
<dbReference type="SFLD" id="SFLDG01129">
    <property type="entry name" value="C1.5:_HAD__Beta-PGM__Phosphata"/>
    <property type="match status" value="1"/>
</dbReference>
<dbReference type="Proteomes" id="UP000218620">
    <property type="component" value="Unassembled WGS sequence"/>
</dbReference>
<dbReference type="NCBIfam" id="TIGR03351">
    <property type="entry name" value="PhnX-like"/>
    <property type="match status" value="1"/>
</dbReference>
<dbReference type="Pfam" id="PF13419">
    <property type="entry name" value="HAD_2"/>
    <property type="match status" value="1"/>
</dbReference>
<dbReference type="Proteomes" id="UP000218377">
    <property type="component" value="Unassembled WGS sequence"/>
</dbReference>
<evidence type="ECO:0000313" key="3">
    <source>
        <dbReference type="Proteomes" id="UP000218377"/>
    </source>
</evidence>
<sequence length="236" mass="26153">MIELAVFDMASTTIDERDEVYRVLRQATEREGAQYSDAVFQKWMGTEKRWAIKNLLRLGGVDVTEENHERAWQWFRAELHRTYTENPPTPLPGVEEALATLRERGVQVGLTTGFSREIADLILDTMGWTQGRIFDASTTGDEVPHGRPAPDMIFSVMESLGVEDRNAVISTGDTSADVQSALRAEVTAIGVLTGHLTREDFESEGAHIVLESVAELPAVMAEFSVAVTERADTVTQ</sequence>
<organism evidence="1 3">
    <name type="scientific">Brevibacterium aurantiacum</name>
    <dbReference type="NCBI Taxonomy" id="273384"/>
    <lineage>
        <taxon>Bacteria</taxon>
        <taxon>Bacillati</taxon>
        <taxon>Actinomycetota</taxon>
        <taxon>Actinomycetes</taxon>
        <taxon>Micrococcales</taxon>
        <taxon>Brevibacteriaceae</taxon>
        <taxon>Brevibacterium</taxon>
    </lineage>
</organism>
<dbReference type="InterPro" id="IPR023198">
    <property type="entry name" value="PGP-like_dom2"/>
</dbReference>
<dbReference type="PANTHER" id="PTHR43434">
    <property type="entry name" value="PHOSPHOGLYCOLATE PHOSPHATASE"/>
    <property type="match status" value="1"/>
</dbReference>
<dbReference type="EMBL" id="NRGX01000001">
    <property type="protein sequence ID" value="PCC18446.1"/>
    <property type="molecule type" value="Genomic_DNA"/>
</dbReference>